<dbReference type="Proteomes" id="UP000233782">
    <property type="component" value="Unassembled WGS sequence"/>
</dbReference>
<name>A0A2N3U869_9BACT</name>
<comment type="similarity">
    <text evidence="2">Belongs to the glycosyl hydrolase 33 family.</text>
</comment>
<dbReference type="GO" id="GO:0009313">
    <property type="term" value="P:oligosaccharide catabolic process"/>
    <property type="evidence" value="ECO:0007669"/>
    <property type="project" value="TreeGrafter"/>
</dbReference>
<feature type="chain" id="PRO_5015008133" description="exo-alpha-sialidase" evidence="4">
    <location>
        <begin position="20"/>
        <end position="387"/>
    </location>
</feature>
<evidence type="ECO:0000313" key="7">
    <source>
        <dbReference type="Proteomes" id="UP000233782"/>
    </source>
</evidence>
<dbReference type="InterPro" id="IPR026856">
    <property type="entry name" value="Sialidase_fam"/>
</dbReference>
<dbReference type="EC" id="3.2.1.18" evidence="3"/>
<comment type="caution">
    <text evidence="6">The sequence shown here is derived from an EMBL/GenBank/DDBJ whole genome shotgun (WGS) entry which is preliminary data.</text>
</comment>
<dbReference type="EMBL" id="PJMU01000003">
    <property type="protein sequence ID" value="PKV62950.1"/>
    <property type="molecule type" value="Genomic_DNA"/>
</dbReference>
<keyword evidence="4" id="KW-0732">Signal</keyword>
<feature type="signal peptide" evidence="4">
    <location>
        <begin position="1"/>
        <end position="19"/>
    </location>
</feature>
<feature type="domain" description="Sialidase" evidence="5">
    <location>
        <begin position="49"/>
        <end position="363"/>
    </location>
</feature>
<dbReference type="PANTHER" id="PTHR10628:SF30">
    <property type="entry name" value="EXO-ALPHA-SIALIDASE"/>
    <property type="match status" value="1"/>
</dbReference>
<evidence type="ECO:0000259" key="5">
    <source>
        <dbReference type="Pfam" id="PF13088"/>
    </source>
</evidence>
<keyword evidence="7" id="KW-1185">Reference proteome</keyword>
<reference evidence="6 7" key="1">
    <citation type="submission" date="2017-12" db="EMBL/GenBank/DDBJ databases">
        <title>Genomic Encyclopedia of Type Strains, Phase III (KMG-III): the genomes of soil and plant-associated and newly described type strains.</title>
        <authorList>
            <person name="Whitman W."/>
        </authorList>
    </citation>
    <scope>NUCLEOTIDE SEQUENCE [LARGE SCALE GENOMIC DNA]</scope>
    <source>
        <strain evidence="6 7">LP43</strain>
    </source>
</reference>
<evidence type="ECO:0000256" key="1">
    <source>
        <dbReference type="ARBA" id="ARBA00000427"/>
    </source>
</evidence>
<dbReference type="GO" id="GO:0004308">
    <property type="term" value="F:exo-alpha-sialidase activity"/>
    <property type="evidence" value="ECO:0007669"/>
    <property type="project" value="UniProtKB-EC"/>
</dbReference>
<evidence type="ECO:0000256" key="2">
    <source>
        <dbReference type="ARBA" id="ARBA00009348"/>
    </source>
</evidence>
<comment type="catalytic activity">
    <reaction evidence="1">
        <text>Hydrolysis of alpha-(2-&gt;3)-, alpha-(2-&gt;6)-, alpha-(2-&gt;8)- glycosidic linkages of terminal sialic acid residues in oligosaccharides, glycoproteins, glycolipids, colominic acid and synthetic substrates.</text>
        <dbReference type="EC" id="3.2.1.18"/>
    </reaction>
</comment>
<sequence>MLRFAFACFLMLAPLLAPAQSKDIPVFVSGEEGHKSYRIPAILDLPNGDILAFAEGRVHGAADFGDVNIVMKRSRDKGKTWSGLQTVVDYDTLQAGNAAPVMDLTDPAYPNGRLFLFYNTGNAHEHEVRSAKGWREVWYITSIDNGQTWSAPVNITAQVHRPQMPAANPAYTFTEDWRAYANTPGHAIQLKDGKYKGRIYVAANHSEGKPKNNAEDYFAHGFYTDDHGKTFKISATVPESGGNEAMAVEITNNRLMMNIRNQQGDVRSRIVSISSDGGATWDTTYFDAQLPDPVNQGSILALGKKKGKTILAFCNAADPKRRDNLTLRISYDEGKTWPVQHVIAKSPDDEKDYAAYSDLVQVGKKEVGVLYEKNGYRRIVFTTLKWK</sequence>
<dbReference type="PANTHER" id="PTHR10628">
    <property type="entry name" value="SIALIDASE"/>
    <property type="match status" value="1"/>
</dbReference>
<dbReference type="AlphaFoldDB" id="A0A2N3U869"/>
<dbReference type="GO" id="GO:0016020">
    <property type="term" value="C:membrane"/>
    <property type="evidence" value="ECO:0007669"/>
    <property type="project" value="TreeGrafter"/>
</dbReference>
<dbReference type="Pfam" id="PF13088">
    <property type="entry name" value="BNR_2"/>
    <property type="match status" value="1"/>
</dbReference>
<dbReference type="InterPro" id="IPR036278">
    <property type="entry name" value="Sialidase_sf"/>
</dbReference>
<dbReference type="GO" id="GO:0006689">
    <property type="term" value="P:ganglioside catabolic process"/>
    <property type="evidence" value="ECO:0007669"/>
    <property type="project" value="TreeGrafter"/>
</dbReference>
<dbReference type="InterPro" id="IPR011040">
    <property type="entry name" value="Sialidase"/>
</dbReference>
<dbReference type="CDD" id="cd15482">
    <property type="entry name" value="Sialidase_non-viral"/>
    <property type="match status" value="1"/>
</dbReference>
<evidence type="ECO:0000256" key="4">
    <source>
        <dbReference type="SAM" id="SignalP"/>
    </source>
</evidence>
<dbReference type="Gene3D" id="2.120.10.10">
    <property type="match status" value="1"/>
</dbReference>
<protein>
    <recommendedName>
        <fullName evidence="3">exo-alpha-sialidase</fullName>
        <ecNumber evidence="3">3.2.1.18</ecNumber>
    </recommendedName>
</protein>
<evidence type="ECO:0000313" key="6">
    <source>
        <dbReference type="EMBL" id="PKV62950.1"/>
    </source>
</evidence>
<organism evidence="6 7">
    <name type="scientific">Pontibacter ramchanderi</name>
    <dbReference type="NCBI Taxonomy" id="1179743"/>
    <lineage>
        <taxon>Bacteria</taxon>
        <taxon>Pseudomonadati</taxon>
        <taxon>Bacteroidota</taxon>
        <taxon>Cytophagia</taxon>
        <taxon>Cytophagales</taxon>
        <taxon>Hymenobacteraceae</taxon>
        <taxon>Pontibacter</taxon>
    </lineage>
</organism>
<evidence type="ECO:0000256" key="3">
    <source>
        <dbReference type="ARBA" id="ARBA00012733"/>
    </source>
</evidence>
<accession>A0A2N3U869</accession>
<gene>
    <name evidence="6" type="ORF">BD749_2780</name>
</gene>
<proteinExistence type="inferred from homology"/>
<dbReference type="GO" id="GO:0005737">
    <property type="term" value="C:cytoplasm"/>
    <property type="evidence" value="ECO:0007669"/>
    <property type="project" value="TreeGrafter"/>
</dbReference>
<dbReference type="RefSeq" id="WP_245869208.1">
    <property type="nucleotide sequence ID" value="NZ_PJMU01000003.1"/>
</dbReference>
<dbReference type="SUPFAM" id="SSF50939">
    <property type="entry name" value="Sialidases"/>
    <property type="match status" value="1"/>
</dbReference>